<evidence type="ECO:0000313" key="1">
    <source>
        <dbReference type="EMBL" id="AFI92504.1"/>
    </source>
</evidence>
<dbReference type="AlphaFoldDB" id="A0A0H3IBT5"/>
<sequence>MTIITDNNEFQGLWHKFYKVKQVVKGGENVVF</sequence>
<dbReference type="KEGG" id="pec:W5S_4458"/>
<organism evidence="1 2">
    <name type="scientific">Pectobacterium parmentieri</name>
    <dbReference type="NCBI Taxonomy" id="1905730"/>
    <lineage>
        <taxon>Bacteria</taxon>
        <taxon>Pseudomonadati</taxon>
        <taxon>Pseudomonadota</taxon>
        <taxon>Gammaproteobacteria</taxon>
        <taxon>Enterobacterales</taxon>
        <taxon>Pectobacteriaceae</taxon>
        <taxon>Pectobacterium</taxon>
    </lineage>
</organism>
<proteinExistence type="predicted"/>
<protein>
    <submittedName>
        <fullName evidence="1">Uncharacterized protein</fullName>
    </submittedName>
</protein>
<dbReference type="Proteomes" id="UP000008044">
    <property type="component" value="Chromosome"/>
</dbReference>
<accession>A0A0H3IBT5</accession>
<evidence type="ECO:0000313" key="2">
    <source>
        <dbReference type="Proteomes" id="UP000008044"/>
    </source>
</evidence>
<name>A0A0H3IBT5_PECPM</name>
<reference evidence="1 2" key="1">
    <citation type="journal article" date="2012" name="J. Bacteriol.">
        <title>Genome sequence of Pectobacterium sp. strain SCC3193.</title>
        <authorList>
            <person name="Koskinen J.P."/>
            <person name="Laine P."/>
            <person name="Niemi O."/>
            <person name="Nykyri J."/>
            <person name="Harjunpaa H."/>
            <person name="Auvinen P."/>
            <person name="Paulin L."/>
            <person name="Pirhonen M."/>
            <person name="Palva T."/>
            <person name="Holm L."/>
        </authorList>
    </citation>
    <scope>NUCLEOTIDE SEQUENCE [LARGE SCALE GENOMIC DNA]</scope>
    <source>
        <strain evidence="1 2">SCC3193</strain>
    </source>
</reference>
<gene>
    <name evidence="1" type="ordered locus">W5S_4458</name>
</gene>
<dbReference type="HOGENOM" id="CLU_3390686_0_0_6"/>
<dbReference type="EMBL" id="CP003415">
    <property type="protein sequence ID" value="AFI92504.1"/>
    <property type="molecule type" value="Genomic_DNA"/>
</dbReference>